<dbReference type="RefSeq" id="WP_248590906.1">
    <property type="nucleotide sequence ID" value="NZ_BAABEB010000038.1"/>
</dbReference>
<evidence type="ECO:0000313" key="4">
    <source>
        <dbReference type="Proteomes" id="UP000832041"/>
    </source>
</evidence>
<dbReference type="Gene3D" id="2.60.40.1240">
    <property type="match status" value="1"/>
</dbReference>
<evidence type="ECO:0000256" key="1">
    <source>
        <dbReference type="ARBA" id="ARBA00022729"/>
    </source>
</evidence>
<dbReference type="Proteomes" id="UP000832041">
    <property type="component" value="Chromosome"/>
</dbReference>
<keyword evidence="1" id="KW-0732">Signal</keyword>
<name>A0ABY4L527_THEAE</name>
<sequence>MKRTIVAAVVAGGTVLTAGPLLLGPHVTAGQDAAFLRSAAETPRGLAGPAPGAGRAPEPGDFRGAAATAGDWLLYVTDVRVEEDGVVTDGTGNGVHAPEGMVYHVFTLQAVNRGTEPLRFAPVGSTAADVDGRTFAHDPRAGRVASGSPAPLLAPGSVTETEVVFPAPPDARLYEIVVTIEYGAVFATLEARR</sequence>
<organism evidence="3 4">
    <name type="scientific">Thermobifida alba</name>
    <name type="common">Thermomonospora alba</name>
    <dbReference type="NCBI Taxonomy" id="53522"/>
    <lineage>
        <taxon>Bacteria</taxon>
        <taxon>Bacillati</taxon>
        <taxon>Actinomycetota</taxon>
        <taxon>Actinomycetes</taxon>
        <taxon>Streptosporangiales</taxon>
        <taxon>Nocardiopsidaceae</taxon>
        <taxon>Thermobifida</taxon>
    </lineage>
</organism>
<protein>
    <submittedName>
        <fullName evidence="3">DUF4352 domain-containing protein</fullName>
    </submittedName>
</protein>
<evidence type="ECO:0000256" key="2">
    <source>
        <dbReference type="SAM" id="MobiDB-lite"/>
    </source>
</evidence>
<feature type="compositionally biased region" description="Low complexity" evidence="2">
    <location>
        <begin position="43"/>
        <end position="59"/>
    </location>
</feature>
<accession>A0ABY4L527</accession>
<dbReference type="EMBL" id="CP051627">
    <property type="protein sequence ID" value="UPT22420.1"/>
    <property type="molecule type" value="Genomic_DNA"/>
</dbReference>
<reference evidence="3 4" key="1">
    <citation type="submission" date="2020-04" db="EMBL/GenBank/DDBJ databases">
        <title>Thermobifida alba genome sequencing and assembly.</title>
        <authorList>
            <person name="Luzics S."/>
            <person name="Horvath B."/>
            <person name="Nagy I."/>
            <person name="Toth A."/>
            <person name="Nagy I."/>
            <person name="Kukolya J."/>
        </authorList>
    </citation>
    <scope>NUCLEOTIDE SEQUENCE [LARGE SCALE GENOMIC DNA]</scope>
    <source>
        <strain evidence="3 4">DSM 43795</strain>
    </source>
</reference>
<evidence type="ECO:0000313" key="3">
    <source>
        <dbReference type="EMBL" id="UPT22420.1"/>
    </source>
</evidence>
<dbReference type="InterPro" id="IPR029050">
    <property type="entry name" value="Immunoprotect_excell_Ig-like"/>
</dbReference>
<gene>
    <name evidence="3" type="ORF">FOF52_16810</name>
</gene>
<proteinExistence type="predicted"/>
<feature type="region of interest" description="Disordered" evidence="2">
    <location>
        <begin position="43"/>
        <end position="62"/>
    </location>
</feature>
<keyword evidence="4" id="KW-1185">Reference proteome</keyword>